<organism evidence="8 9">
    <name type="scientific">Colletotrichum scovillei</name>
    <dbReference type="NCBI Taxonomy" id="1209932"/>
    <lineage>
        <taxon>Eukaryota</taxon>
        <taxon>Fungi</taxon>
        <taxon>Dikarya</taxon>
        <taxon>Ascomycota</taxon>
        <taxon>Pezizomycotina</taxon>
        <taxon>Sordariomycetes</taxon>
        <taxon>Hypocreomycetidae</taxon>
        <taxon>Glomerellales</taxon>
        <taxon>Glomerellaceae</taxon>
        <taxon>Colletotrichum</taxon>
        <taxon>Colletotrichum acutatum species complex</taxon>
    </lineage>
</organism>
<keyword evidence="3 6" id="KW-1133">Transmembrane helix</keyword>
<dbReference type="SUPFAM" id="SSF52540">
    <property type="entry name" value="P-loop containing nucleoside triphosphate hydrolases"/>
    <property type="match status" value="1"/>
</dbReference>
<dbReference type="InterPro" id="IPR027417">
    <property type="entry name" value="P-loop_NTPase"/>
</dbReference>
<feature type="transmembrane region" description="Helical" evidence="6">
    <location>
        <begin position="245"/>
        <end position="270"/>
    </location>
</feature>
<feature type="transmembrane region" description="Helical" evidence="6">
    <location>
        <begin position="291"/>
        <end position="308"/>
    </location>
</feature>
<evidence type="ECO:0000256" key="3">
    <source>
        <dbReference type="ARBA" id="ARBA00022989"/>
    </source>
</evidence>
<keyword evidence="4 6" id="KW-0472">Membrane</keyword>
<dbReference type="EMBL" id="JAESDN010000014">
    <property type="protein sequence ID" value="KAG7041801.1"/>
    <property type="molecule type" value="Genomic_DNA"/>
</dbReference>
<accession>A0A9P7U4N6</accession>
<evidence type="ECO:0000313" key="9">
    <source>
        <dbReference type="Proteomes" id="UP000699042"/>
    </source>
</evidence>
<evidence type="ECO:0000256" key="4">
    <source>
        <dbReference type="ARBA" id="ARBA00023136"/>
    </source>
</evidence>
<dbReference type="PANTHER" id="PTHR31465:SF15">
    <property type="entry name" value="LIPID TRANSPORTER ATNI-RELATED"/>
    <property type="match status" value="1"/>
</dbReference>
<comment type="caution">
    <text evidence="8">The sequence shown here is derived from an EMBL/GenBank/DDBJ whole genome shotgun (WGS) entry which is preliminary data.</text>
</comment>
<feature type="transmembrane region" description="Helical" evidence="6">
    <location>
        <begin position="105"/>
        <end position="125"/>
    </location>
</feature>
<proteinExistence type="predicted"/>
<dbReference type="Pfam" id="PF04479">
    <property type="entry name" value="RTA1"/>
    <property type="match status" value="1"/>
</dbReference>
<protein>
    <submittedName>
        <fullName evidence="8">RTA1 domain-containing protein</fullName>
    </submittedName>
</protein>
<gene>
    <name evidence="8" type="ORF">JMJ77_012319</name>
</gene>
<keyword evidence="9" id="KW-1185">Reference proteome</keyword>
<keyword evidence="7" id="KW-0732">Signal</keyword>
<sequence length="526" mass="57989">MHLSWIMLAAATTALALPSGPSPTPTLPNSLVKRQDTTATSSTTSSIPTGDFIATKYITIPGVTNSYVTVPAKTIDIAIPTCVQTIEPDANGYIPPGECGAIWNYYPSFAAAAVFAALFGILTVVHIWQAAKHKKRWCWVIIMASIWETLAFIFRAASSKNQQSNGIYLVFQIFILLAPIWVNAFAYMTLGRMIYFFHPSRSLLRIPAATFAAIFVALDIVSFAVQLTGGSMAGPTAPPAEQMKAIHIYMGGIGLQEFFILIFVALALKFQIEMQRLDKLSGKQSRSWKPLIWALYFSLGMISVRIVYRLIEFSSGHGIDNVLITHEAYFYVLEALPMLLAIAVFNVMSGAPGAGKSTTANLLAQPLGAVILDLDVIKSSLLDNGVLFEQAAKLAYSTLWALAGSMLKQGRDLIVDCTCNYEEVLTSGRTLAKKADFEYWYIECRPQVGIDVLDERLQKRVALRSQRTGAYCPPLDSDACQGRDEQEALFRRWIENPYRPDGNVVVVDTSKHPGKCREQVLEAMEK</sequence>
<feature type="transmembrane region" description="Helical" evidence="6">
    <location>
        <begin position="169"/>
        <end position="190"/>
    </location>
</feature>
<dbReference type="PANTHER" id="PTHR31465">
    <property type="entry name" value="PROTEIN RTA1-RELATED"/>
    <property type="match status" value="1"/>
</dbReference>
<feature type="transmembrane region" description="Helical" evidence="6">
    <location>
        <begin position="137"/>
        <end position="157"/>
    </location>
</feature>
<evidence type="ECO:0000256" key="1">
    <source>
        <dbReference type="ARBA" id="ARBA00004141"/>
    </source>
</evidence>
<evidence type="ECO:0000256" key="5">
    <source>
        <dbReference type="SAM" id="MobiDB-lite"/>
    </source>
</evidence>
<dbReference type="Gene3D" id="3.40.50.300">
    <property type="entry name" value="P-loop containing nucleotide triphosphate hydrolases"/>
    <property type="match status" value="1"/>
</dbReference>
<dbReference type="InterPro" id="IPR007568">
    <property type="entry name" value="RTA1"/>
</dbReference>
<dbReference type="Proteomes" id="UP000699042">
    <property type="component" value="Unassembled WGS sequence"/>
</dbReference>
<feature type="region of interest" description="Disordered" evidence="5">
    <location>
        <begin position="19"/>
        <end position="45"/>
    </location>
</feature>
<feature type="chain" id="PRO_5040300779" evidence="7">
    <location>
        <begin position="17"/>
        <end position="526"/>
    </location>
</feature>
<evidence type="ECO:0000256" key="7">
    <source>
        <dbReference type="SAM" id="SignalP"/>
    </source>
</evidence>
<dbReference type="AlphaFoldDB" id="A0A9P7U4N6"/>
<comment type="subcellular location">
    <subcellularLocation>
        <location evidence="1">Membrane</location>
        <topology evidence="1">Multi-pass membrane protein</topology>
    </subcellularLocation>
</comment>
<evidence type="ECO:0000313" key="8">
    <source>
        <dbReference type="EMBL" id="KAG7041801.1"/>
    </source>
</evidence>
<name>A0A9P7U4N6_9PEZI</name>
<feature type="signal peptide" evidence="7">
    <location>
        <begin position="1"/>
        <end position="16"/>
    </location>
</feature>
<reference evidence="8" key="1">
    <citation type="submission" date="2021-05" db="EMBL/GenBank/DDBJ databases">
        <title>Comparative genomics of three Colletotrichum scovillei strains and genetic complementation revealed genes involved fungal growth and virulence on chili pepper.</title>
        <authorList>
            <person name="Hsieh D.-K."/>
            <person name="Chuang S.-C."/>
            <person name="Chen C.-Y."/>
            <person name="Chao Y.-T."/>
            <person name="Lu M.-Y.J."/>
            <person name="Lee M.-H."/>
            <person name="Shih M.-C."/>
        </authorList>
    </citation>
    <scope>NUCLEOTIDE SEQUENCE</scope>
    <source>
        <strain evidence="8">Coll-153</strain>
    </source>
</reference>
<evidence type="ECO:0000256" key="2">
    <source>
        <dbReference type="ARBA" id="ARBA00022692"/>
    </source>
</evidence>
<keyword evidence="2 6" id="KW-0812">Transmembrane</keyword>
<feature type="transmembrane region" description="Helical" evidence="6">
    <location>
        <begin position="328"/>
        <end position="348"/>
    </location>
</feature>
<dbReference type="GO" id="GO:0016020">
    <property type="term" value="C:membrane"/>
    <property type="evidence" value="ECO:0007669"/>
    <property type="project" value="UniProtKB-SubCell"/>
</dbReference>
<feature type="transmembrane region" description="Helical" evidence="6">
    <location>
        <begin position="202"/>
        <end position="225"/>
    </location>
</feature>
<evidence type="ECO:0000256" key="6">
    <source>
        <dbReference type="SAM" id="Phobius"/>
    </source>
</evidence>